<keyword evidence="3" id="KW-1185">Reference proteome</keyword>
<dbReference type="InterPro" id="IPR029058">
    <property type="entry name" value="AB_hydrolase_fold"/>
</dbReference>
<evidence type="ECO:0000313" key="3">
    <source>
        <dbReference type="Proteomes" id="UP000243579"/>
    </source>
</evidence>
<feature type="domain" description="Fungal lipase-type" evidence="1">
    <location>
        <begin position="152"/>
        <end position="275"/>
    </location>
</feature>
<proteinExistence type="predicted"/>
<accession>A0A1V9YQ08</accession>
<dbReference type="OrthoDB" id="45753at2759"/>
<dbReference type="CDD" id="cd00519">
    <property type="entry name" value="Lipase_3"/>
    <property type="match status" value="1"/>
</dbReference>
<dbReference type="Gene3D" id="3.40.50.1820">
    <property type="entry name" value="alpha/beta hydrolase"/>
    <property type="match status" value="1"/>
</dbReference>
<name>A0A1V9YQ08_ACHHY</name>
<dbReference type="PANTHER" id="PTHR46023:SF6">
    <property type="entry name" value="LIPASE CLASS 3 FAMILY PROTEIN"/>
    <property type="match status" value="1"/>
</dbReference>
<comment type="caution">
    <text evidence="2">The sequence shown here is derived from an EMBL/GenBank/DDBJ whole genome shotgun (WGS) entry which is preliminary data.</text>
</comment>
<gene>
    <name evidence="2" type="ORF">ACHHYP_07980</name>
</gene>
<dbReference type="PANTHER" id="PTHR46023">
    <property type="entry name" value="LIPASE CLASS 3 PROTEIN-LIKE"/>
    <property type="match status" value="1"/>
</dbReference>
<reference evidence="2 3" key="1">
    <citation type="journal article" date="2014" name="Genome Biol. Evol.">
        <title>The secreted proteins of Achlya hypogyna and Thraustotheca clavata identify the ancestral oomycete secretome and reveal gene acquisitions by horizontal gene transfer.</title>
        <authorList>
            <person name="Misner I."/>
            <person name="Blouin N."/>
            <person name="Leonard G."/>
            <person name="Richards T.A."/>
            <person name="Lane C.E."/>
        </authorList>
    </citation>
    <scope>NUCLEOTIDE SEQUENCE [LARGE SCALE GENOMIC DNA]</scope>
    <source>
        <strain evidence="2 3">ATCC 48635</strain>
    </source>
</reference>
<evidence type="ECO:0000259" key="1">
    <source>
        <dbReference type="Pfam" id="PF01764"/>
    </source>
</evidence>
<sequence>MLRRHLRKWPLRALLSRGATSLSPHQRGSLDILRTLADSLQAMPKSLSKWTSADWFMRLTMLATHNSTRHYMRRNHHTPGRAPIDATHQEAVLKEMPHYIRVCDAVYASSTTGFLAESKLQIDEQDIVRAHPGGVFAPKYYLYVDHSRDEIVLVIRGSSSIQDFCTDMCMDHEPFLTGYGHRGIVHAAHWLDWNLRDEVIGLATQHPHLSVRLIGHSLGAGAAALLSTLWTPLIPRVRCVAFAPPACLTIELARACESNVVSVVCGDDCVPRLNGHNLVKLQEEVVAFDISAAFKSMLADEIQETKSIASKGIQQLREALDIVDDIKETASEMASAKSTADKSALIDKLSTQWVKLAKPALPNVEADLGQYLKANRSKLTQLWTQVDEQIERAEQLLRLEPAQLQAITQLKDKFTNHDLLVARQKLDFLATEPDNAATKQLLVMWSRLDLKMMAMEGLLKYLHDPERKMKLVAQLELLLQELGRVRSNDNAGLNAMLEPLSNQVYALLVTIKHTIQQDNFAIPMTTSFKSDKPVEVQNEPSETLLPLIEKKLFDILDSFCDELRKETTSILALTNAGTTLDDLAANDPALRTAPLYPPGLIYVIEKDAMSLEVPVHQMMTVTTVDEYFDRIRVSNDMLLDHLCTTYEARILELVALSNRDN</sequence>
<organism evidence="2 3">
    <name type="scientific">Achlya hypogyna</name>
    <name type="common">Oomycete</name>
    <name type="synonym">Protoachlya hypogyna</name>
    <dbReference type="NCBI Taxonomy" id="1202772"/>
    <lineage>
        <taxon>Eukaryota</taxon>
        <taxon>Sar</taxon>
        <taxon>Stramenopiles</taxon>
        <taxon>Oomycota</taxon>
        <taxon>Saprolegniomycetes</taxon>
        <taxon>Saprolegniales</taxon>
        <taxon>Achlyaceae</taxon>
        <taxon>Achlya</taxon>
    </lineage>
</organism>
<evidence type="ECO:0000313" key="2">
    <source>
        <dbReference type="EMBL" id="OQR87826.1"/>
    </source>
</evidence>
<dbReference type="Proteomes" id="UP000243579">
    <property type="component" value="Unassembled WGS sequence"/>
</dbReference>
<dbReference type="GO" id="GO:0006629">
    <property type="term" value="P:lipid metabolic process"/>
    <property type="evidence" value="ECO:0007669"/>
    <property type="project" value="InterPro"/>
</dbReference>
<dbReference type="Pfam" id="PF01764">
    <property type="entry name" value="Lipase_3"/>
    <property type="match status" value="1"/>
</dbReference>
<dbReference type="EMBL" id="JNBR01001422">
    <property type="protein sequence ID" value="OQR87826.1"/>
    <property type="molecule type" value="Genomic_DNA"/>
</dbReference>
<dbReference type="AlphaFoldDB" id="A0A1V9YQ08"/>
<dbReference type="SUPFAM" id="SSF53474">
    <property type="entry name" value="alpha/beta-Hydrolases"/>
    <property type="match status" value="1"/>
</dbReference>
<protein>
    <recommendedName>
        <fullName evidence="1">Fungal lipase-type domain-containing protein</fullName>
    </recommendedName>
</protein>
<dbReference type="InterPro" id="IPR002921">
    <property type="entry name" value="Fungal_lipase-type"/>
</dbReference>